<feature type="signal peptide" evidence="2">
    <location>
        <begin position="1"/>
        <end position="33"/>
    </location>
</feature>
<proteinExistence type="predicted"/>
<feature type="region of interest" description="Disordered" evidence="1">
    <location>
        <begin position="258"/>
        <end position="294"/>
    </location>
</feature>
<feature type="compositionally biased region" description="Basic residues" evidence="1">
    <location>
        <begin position="274"/>
        <end position="285"/>
    </location>
</feature>
<organism evidence="3 4">
    <name type="scientific">Aeromicrobium phoceense</name>
    <dbReference type="NCBI Taxonomy" id="2754045"/>
    <lineage>
        <taxon>Bacteria</taxon>
        <taxon>Bacillati</taxon>
        <taxon>Actinomycetota</taxon>
        <taxon>Actinomycetes</taxon>
        <taxon>Propionibacteriales</taxon>
        <taxon>Nocardioidaceae</taxon>
        <taxon>Aeromicrobium</taxon>
    </lineage>
</organism>
<sequence length="294" mass="30373">MIPPKNQSRVLSGLLTGALAAGALAFAAPAATAAPEPETPGAKIALLNDPSFVDTTDLENVSTDPGHEAANMIVGLRADGHTVTPFTGTTAEAVTTALEGQDTLVVPELERGEWVPALEPAAKSAIVSWVNAGGTIVVALDSLGTLNGLFGYEVEATSDDQWLNVAPTGSPFHGGPATLPSNNGSMSYQISTLPAGAVSQYADADNDNAGVYSTREGKGTTVSLAWDWFYASPAQAEGQDGGWRTVLDTAVRTGIKAPVVVPSLTPTPSPSPSRPRRATRSRCPRPRPTPVPPR</sequence>
<dbReference type="EMBL" id="JACEOG010000001">
    <property type="protein sequence ID" value="MBA4608096.1"/>
    <property type="molecule type" value="Genomic_DNA"/>
</dbReference>
<evidence type="ECO:0000313" key="3">
    <source>
        <dbReference type="EMBL" id="MBA4608096.1"/>
    </source>
</evidence>
<protein>
    <submittedName>
        <fullName evidence="3">Uncharacterized protein</fullName>
    </submittedName>
</protein>
<keyword evidence="2" id="KW-0732">Signal</keyword>
<evidence type="ECO:0000256" key="1">
    <source>
        <dbReference type="SAM" id="MobiDB-lite"/>
    </source>
</evidence>
<evidence type="ECO:0000256" key="2">
    <source>
        <dbReference type="SAM" id="SignalP"/>
    </source>
</evidence>
<evidence type="ECO:0000313" key="4">
    <source>
        <dbReference type="Proteomes" id="UP000550354"/>
    </source>
</evidence>
<reference evidence="3 4" key="1">
    <citation type="submission" date="2020-07" db="EMBL/GenBank/DDBJ databases">
        <title>Draft genome and description of Aeromicrobium phoceense strain Marseille-Q0843 isolated from healthy skin swab.</title>
        <authorList>
            <person name="Boxberger M."/>
            <person name="La Scola B."/>
        </authorList>
    </citation>
    <scope>NUCLEOTIDE SEQUENCE [LARGE SCALE GENOMIC DNA]</scope>
    <source>
        <strain evidence="3 4">Marseille-Q0843</strain>
    </source>
</reference>
<dbReference type="AlphaFoldDB" id="A0A838XHH9"/>
<dbReference type="Proteomes" id="UP000550354">
    <property type="component" value="Unassembled WGS sequence"/>
</dbReference>
<comment type="caution">
    <text evidence="3">The sequence shown here is derived from an EMBL/GenBank/DDBJ whole genome shotgun (WGS) entry which is preliminary data.</text>
</comment>
<gene>
    <name evidence="3" type="ORF">H1W00_06360</name>
</gene>
<keyword evidence="4" id="KW-1185">Reference proteome</keyword>
<accession>A0A838XHH9</accession>
<feature type="chain" id="PRO_5033036044" evidence="2">
    <location>
        <begin position="34"/>
        <end position="294"/>
    </location>
</feature>
<name>A0A838XHH9_9ACTN</name>
<dbReference type="RefSeq" id="WP_181754665.1">
    <property type="nucleotide sequence ID" value="NZ_JACEOG010000001.1"/>
</dbReference>